<dbReference type="SUPFAM" id="SSF46565">
    <property type="entry name" value="Chaperone J-domain"/>
    <property type="match status" value="1"/>
</dbReference>
<feature type="repeat" description="ANK" evidence="3">
    <location>
        <begin position="589"/>
        <end position="626"/>
    </location>
</feature>
<evidence type="ECO:0000256" key="1">
    <source>
        <dbReference type="ARBA" id="ARBA00022737"/>
    </source>
</evidence>
<feature type="repeat" description="ANK" evidence="3">
    <location>
        <begin position="429"/>
        <end position="461"/>
    </location>
</feature>
<dbReference type="Pfam" id="PF12796">
    <property type="entry name" value="Ank_2"/>
    <property type="match status" value="4"/>
</dbReference>
<dbReference type="InterPro" id="IPR036770">
    <property type="entry name" value="Ankyrin_rpt-contain_sf"/>
</dbReference>
<dbReference type="SMART" id="SM00271">
    <property type="entry name" value="DnaJ"/>
    <property type="match status" value="1"/>
</dbReference>
<dbReference type="Pfam" id="PF13637">
    <property type="entry name" value="Ank_4"/>
    <property type="match status" value="1"/>
</dbReference>
<dbReference type="Pfam" id="PF00226">
    <property type="entry name" value="DnaJ"/>
    <property type="match status" value="1"/>
</dbReference>
<sequence length="658" mass="73490">MKGNDHNWFTILKVNENANYYEILGISQSASQEEIRKAYRTQALICHPDKIKSKDSDIKQACNDAFLKISEAYETLTDNSKRQIYDIKLTQIPATQSSSSEPRMNMKHARNLYEELVRTGISVGYEIGQDLGGVPGAIFGAFAGAALAIAGGELLKLERGNKLANAAANNDQEQINTLLEEDILLNEQSDEIKGYRGTALHWAIKHNNLELFIRLIEKGADRDAEDIHNDTAFELALKHPGSRIYKFIIENDRKINGNKAQLGKFAFFDALSNKDYNTCEWLLENGVSVNTRYIEGGTPLHQAVLHKDYEMCEWLLNKGANINIPNKYDETPLALALEDNNPRLHTLLISRGANPNTQGGQYRKTALYYAAINNDNDTCEWLLSHGANVNIPDIYGNTSLQLALQYNNPRLHTLLISRGANLNTQGGQYRKTALYYAAINNDNDTCEWLLSHGANVNIPDIYGNTILHNLVIQGNYDMCAWFLNNGAAVNISNKCGETPLSLALKYNNPKIHTLLIEWGANVNSALYYAVSYNNSLMCNLLLSQQGVNINIQDSYGRTPLHWAVSYNNNQMCDLLLSQQGLNVNIQDRYGNIPLHLTSTALSQGNINLQIIDALINAGSDVNITNIQGMPALDPQSWQQIQNIRKFEKLNINNGSERG</sequence>
<feature type="repeat" description="ANK" evidence="3">
    <location>
        <begin position="495"/>
        <end position="527"/>
    </location>
</feature>
<organism evidence="5 6">
    <name type="scientific">Candidatus Jidaibacter acanthamoebae</name>
    <dbReference type="NCBI Taxonomy" id="86105"/>
    <lineage>
        <taxon>Bacteria</taxon>
        <taxon>Pseudomonadati</taxon>
        <taxon>Pseudomonadota</taxon>
        <taxon>Alphaproteobacteria</taxon>
        <taxon>Rickettsiales</taxon>
        <taxon>Candidatus Midichloriaceae</taxon>
        <taxon>Candidatus Jidaibacter</taxon>
    </lineage>
</organism>
<gene>
    <name evidence="5" type="ORF">NF27_GZ00040</name>
</gene>
<dbReference type="STRING" id="86105.NF27_GZ00040"/>
<feature type="repeat" description="ANK" evidence="3">
    <location>
        <begin position="362"/>
        <end position="394"/>
    </location>
</feature>
<dbReference type="AlphaFoldDB" id="A0A0C1QGG1"/>
<dbReference type="InterPro" id="IPR001623">
    <property type="entry name" value="DnaJ_domain"/>
</dbReference>
<dbReference type="EMBL" id="JSWE01000171">
    <property type="protein sequence ID" value="KIE04644.1"/>
    <property type="molecule type" value="Genomic_DNA"/>
</dbReference>
<dbReference type="Proteomes" id="UP000031258">
    <property type="component" value="Unassembled WGS sequence"/>
</dbReference>
<evidence type="ECO:0000259" key="4">
    <source>
        <dbReference type="PROSITE" id="PS50076"/>
    </source>
</evidence>
<protein>
    <recommendedName>
        <fullName evidence="4">J domain-containing protein</fullName>
    </recommendedName>
</protein>
<dbReference type="Gene3D" id="1.10.287.110">
    <property type="entry name" value="DnaJ domain"/>
    <property type="match status" value="1"/>
</dbReference>
<dbReference type="PANTHER" id="PTHR24198">
    <property type="entry name" value="ANKYRIN REPEAT AND PROTEIN KINASE DOMAIN-CONTAINING PROTEIN"/>
    <property type="match status" value="1"/>
</dbReference>
<keyword evidence="1" id="KW-0677">Repeat</keyword>
<dbReference type="RefSeq" id="WP_039458054.1">
    <property type="nucleotide sequence ID" value="NZ_JSWE01000171.1"/>
</dbReference>
<feature type="repeat" description="ANK" evidence="3">
    <location>
        <begin position="328"/>
        <end position="360"/>
    </location>
</feature>
<proteinExistence type="predicted"/>
<dbReference type="CDD" id="cd06257">
    <property type="entry name" value="DnaJ"/>
    <property type="match status" value="1"/>
</dbReference>
<dbReference type="OrthoDB" id="7163282at2"/>
<dbReference type="PROSITE" id="PS50088">
    <property type="entry name" value="ANK_REPEAT"/>
    <property type="match status" value="10"/>
</dbReference>
<keyword evidence="6" id="KW-1185">Reference proteome</keyword>
<feature type="repeat" description="ANK" evidence="3">
    <location>
        <begin position="295"/>
        <end position="327"/>
    </location>
</feature>
<comment type="caution">
    <text evidence="5">The sequence shown here is derived from an EMBL/GenBank/DDBJ whole genome shotgun (WGS) entry which is preliminary data.</text>
</comment>
<dbReference type="PRINTS" id="PR00625">
    <property type="entry name" value="JDOMAIN"/>
</dbReference>
<dbReference type="PROSITE" id="PS50076">
    <property type="entry name" value="DNAJ_2"/>
    <property type="match status" value="1"/>
</dbReference>
<reference evidence="5 6" key="1">
    <citation type="submission" date="2014-11" db="EMBL/GenBank/DDBJ databases">
        <title>A Rickettsiales Symbiont of Amoebae With Ancient Features.</title>
        <authorList>
            <person name="Schulz F."/>
            <person name="Martijn J."/>
            <person name="Wascher F."/>
            <person name="Kostanjsek R."/>
            <person name="Ettema T.J."/>
            <person name="Horn M."/>
        </authorList>
    </citation>
    <scope>NUCLEOTIDE SEQUENCE [LARGE SCALE GENOMIC DNA]</scope>
    <source>
        <strain evidence="5 6">UWC36</strain>
    </source>
</reference>
<dbReference type="SMART" id="SM00248">
    <property type="entry name" value="ANK"/>
    <property type="match status" value="12"/>
</dbReference>
<accession>A0A0C1QGG1</accession>
<keyword evidence="2 3" id="KW-0040">ANK repeat</keyword>
<dbReference type="InterPro" id="IPR036869">
    <property type="entry name" value="J_dom_sf"/>
</dbReference>
<feature type="repeat" description="ANK" evidence="3">
    <location>
        <begin position="462"/>
        <end position="494"/>
    </location>
</feature>
<evidence type="ECO:0000256" key="2">
    <source>
        <dbReference type="ARBA" id="ARBA00023043"/>
    </source>
</evidence>
<dbReference type="PROSITE" id="PS50297">
    <property type="entry name" value="ANK_REP_REGION"/>
    <property type="match status" value="7"/>
</dbReference>
<dbReference type="InterPro" id="IPR002110">
    <property type="entry name" value="Ankyrin_rpt"/>
</dbReference>
<feature type="repeat" description="ANK" evidence="3">
    <location>
        <begin position="555"/>
        <end position="588"/>
    </location>
</feature>
<feature type="domain" description="J" evidence="4">
    <location>
        <begin position="19"/>
        <end position="89"/>
    </location>
</feature>
<feature type="repeat" description="ANK" evidence="3">
    <location>
        <begin position="395"/>
        <end position="427"/>
    </location>
</feature>
<evidence type="ECO:0000256" key="3">
    <source>
        <dbReference type="PROSITE-ProRule" id="PRU00023"/>
    </source>
</evidence>
<name>A0A0C1QGG1_9RICK</name>
<evidence type="ECO:0000313" key="5">
    <source>
        <dbReference type="EMBL" id="KIE04644.1"/>
    </source>
</evidence>
<evidence type="ECO:0000313" key="6">
    <source>
        <dbReference type="Proteomes" id="UP000031258"/>
    </source>
</evidence>
<feature type="repeat" description="ANK" evidence="3">
    <location>
        <begin position="195"/>
        <end position="227"/>
    </location>
</feature>
<dbReference type="PRINTS" id="PR01415">
    <property type="entry name" value="ANKYRIN"/>
</dbReference>
<dbReference type="Gene3D" id="1.25.40.20">
    <property type="entry name" value="Ankyrin repeat-containing domain"/>
    <property type="match status" value="4"/>
</dbReference>
<dbReference type="PANTHER" id="PTHR24198:SF165">
    <property type="entry name" value="ANKYRIN REPEAT-CONTAINING PROTEIN-RELATED"/>
    <property type="match status" value="1"/>
</dbReference>
<dbReference type="SUPFAM" id="SSF48403">
    <property type="entry name" value="Ankyrin repeat"/>
    <property type="match status" value="2"/>
</dbReference>